<dbReference type="OrthoDB" id="9811053at2"/>
<evidence type="ECO:0000313" key="2">
    <source>
        <dbReference type="EMBL" id="SDT89129.1"/>
    </source>
</evidence>
<accession>A0A1H2E276</accession>
<evidence type="ECO:0000259" key="1">
    <source>
        <dbReference type="Pfam" id="PF09509"/>
    </source>
</evidence>
<organism evidence="2 3">
    <name type="scientific">Halopseudomonas salegens</name>
    <dbReference type="NCBI Taxonomy" id="1434072"/>
    <lineage>
        <taxon>Bacteria</taxon>
        <taxon>Pseudomonadati</taxon>
        <taxon>Pseudomonadota</taxon>
        <taxon>Gammaproteobacteria</taxon>
        <taxon>Pseudomonadales</taxon>
        <taxon>Pseudomonadaceae</taxon>
        <taxon>Halopseudomonas</taxon>
    </lineage>
</organism>
<dbReference type="STRING" id="1434072.SAMN05216210_0239"/>
<feature type="domain" description="Conserved hypothetical protein CHP02391" evidence="1">
    <location>
        <begin position="190"/>
        <end position="270"/>
    </location>
</feature>
<protein>
    <recommendedName>
        <fullName evidence="1">Conserved hypothetical protein CHP02391 domain-containing protein</fullName>
    </recommendedName>
</protein>
<dbReference type="Proteomes" id="UP000243924">
    <property type="component" value="Chromosome I"/>
</dbReference>
<dbReference type="AlphaFoldDB" id="A0A1H2E276"/>
<reference evidence="3" key="1">
    <citation type="submission" date="2016-10" db="EMBL/GenBank/DDBJ databases">
        <authorList>
            <person name="Varghese N."/>
            <person name="Submissions S."/>
        </authorList>
    </citation>
    <scope>NUCLEOTIDE SEQUENCE [LARGE SCALE GENOMIC DNA]</scope>
    <source>
        <strain evidence="3">CECT 8338</strain>
    </source>
</reference>
<name>A0A1H2E276_9GAMM</name>
<proteinExistence type="predicted"/>
<evidence type="ECO:0000313" key="3">
    <source>
        <dbReference type="Proteomes" id="UP000243924"/>
    </source>
</evidence>
<dbReference type="InterPro" id="IPR012654">
    <property type="entry name" value="CHP02391"/>
</dbReference>
<sequence length="282" mass="31659">MLLERFSKELPTIQYLGTEYTQPCLNALRSLIQSRVPISQVRLLTADAGHSKIHGFLISTELDELIAIRPGFASGYPGEGPKGLASAIKLLQYFRFEIEEYSVPHNLLSRIERAALTLKDIRFIDSATPIMPIRLHDYVYGAGMFEQPPCFSLRGFEPSIPLALIDDRLADLVIDFFEHSSARLMSGYARLEVLIKDRTGLNKTASDLFQAAFGGASPLLIWPDISRGEQEGRLLLFKSVYQTYRNRRAHSEVEPSERHDLAELMLLNNLYILESSVVASGS</sequence>
<keyword evidence="3" id="KW-1185">Reference proteome</keyword>
<dbReference type="EMBL" id="LT629787">
    <property type="protein sequence ID" value="SDT89129.1"/>
    <property type="molecule type" value="Genomic_DNA"/>
</dbReference>
<dbReference type="Pfam" id="PF09509">
    <property type="entry name" value="Hypoth_Ymh"/>
    <property type="match status" value="1"/>
</dbReference>
<gene>
    <name evidence="2" type="ORF">SAMN05216210_0239</name>
</gene>
<dbReference type="RefSeq" id="WP_092383330.1">
    <property type="nucleotide sequence ID" value="NZ_LT629787.1"/>
</dbReference>